<sequence length="223" mass="23573">MMTGFLRTIAAAACVAFTAMPAAALTITDLVEERAMEEVGAEIPADAEFKVKLSGQEDAEAVVINDWWMDPASGKFLANVVLEEGSITRVSGVAIVAVEVPVPARRLSAGAIIAENDLETRSLPAGRVGSYAVLEADDLVGMQVQRVLMRGRAVQEQSISPPIIIQRGEIVTISYQNEGLDLSAKGKALAAGFKGQDVRVVNLVSNKTLVGVASKEGIVEVIR</sequence>
<dbReference type="STRING" id="1123237.Salmuc_03358"/>
<dbReference type="GO" id="GO:0044780">
    <property type="term" value="P:bacterial-type flagellum assembly"/>
    <property type="evidence" value="ECO:0007669"/>
    <property type="project" value="InterPro"/>
</dbReference>
<dbReference type="AlphaFoldDB" id="S9Q9J8"/>
<dbReference type="EMBL" id="APVH01000042">
    <property type="protein sequence ID" value="EPX78036.1"/>
    <property type="molecule type" value="Genomic_DNA"/>
</dbReference>
<name>S9Q9J8_9RHOB</name>
<keyword evidence="3 4" id="KW-0574">Periplasm</keyword>
<dbReference type="Proteomes" id="UP000015347">
    <property type="component" value="Unassembled WGS sequence"/>
</dbReference>
<reference evidence="7" key="1">
    <citation type="journal article" date="2014" name="Stand. Genomic Sci.">
        <title>Genome sequence of the exopolysaccharide-producing Salipiger mucosus type strain (DSM 16094(T)), a moderately halophilic member of the Roseobacter clade.</title>
        <authorList>
            <person name="Riedel T."/>
            <person name="Spring S."/>
            <person name="Fiebig A."/>
            <person name="Petersen J."/>
            <person name="Kyrpides N.C."/>
            <person name="Goker M."/>
            <person name="Klenk H.P."/>
        </authorList>
    </citation>
    <scope>NUCLEOTIDE SEQUENCE [LARGE SCALE GENOMIC DNA]</scope>
    <source>
        <strain evidence="7">DSM 16094</strain>
    </source>
</reference>
<protein>
    <recommendedName>
        <fullName evidence="4">Flagella basal body P-ring formation protein FlgA</fullName>
    </recommendedName>
</protein>
<dbReference type="SMART" id="SM00858">
    <property type="entry name" value="SAF"/>
    <property type="match status" value="1"/>
</dbReference>
<evidence type="ECO:0000313" key="6">
    <source>
        <dbReference type="EMBL" id="EPX78036.1"/>
    </source>
</evidence>
<evidence type="ECO:0000256" key="1">
    <source>
        <dbReference type="ARBA" id="ARBA00004418"/>
    </source>
</evidence>
<dbReference type="GO" id="GO:0042597">
    <property type="term" value="C:periplasmic space"/>
    <property type="evidence" value="ECO:0007669"/>
    <property type="project" value="UniProtKB-SubCell"/>
</dbReference>
<comment type="function">
    <text evidence="4">Involved in the assembly process of the P-ring formation. It may associate with FlgF on the rod constituting a structure essential for the P-ring assembly or may act as a modulator protein for the P-ring assembly.</text>
</comment>
<keyword evidence="7" id="KW-1185">Reference proteome</keyword>
<evidence type="ECO:0000313" key="7">
    <source>
        <dbReference type="Proteomes" id="UP000015347"/>
    </source>
</evidence>
<dbReference type="Pfam" id="PF13144">
    <property type="entry name" value="ChapFlgA"/>
    <property type="match status" value="1"/>
</dbReference>
<feature type="domain" description="SAF" evidence="5">
    <location>
        <begin position="98"/>
        <end position="160"/>
    </location>
</feature>
<dbReference type="HOGENOM" id="CLU_108459_0_0_5"/>
<comment type="similarity">
    <text evidence="4">Belongs to the FlgA family.</text>
</comment>
<dbReference type="InterPro" id="IPR013974">
    <property type="entry name" value="SAF"/>
</dbReference>
<dbReference type="Gene3D" id="2.30.30.760">
    <property type="match status" value="1"/>
</dbReference>
<evidence type="ECO:0000256" key="3">
    <source>
        <dbReference type="ARBA" id="ARBA00022764"/>
    </source>
</evidence>
<feature type="signal peptide" evidence="4">
    <location>
        <begin position="1"/>
        <end position="24"/>
    </location>
</feature>
<dbReference type="Gene3D" id="3.90.1210.10">
    <property type="entry name" value="Antifreeze-like/N-acetylneuraminic acid synthase C-terminal domain"/>
    <property type="match status" value="1"/>
</dbReference>
<feature type="chain" id="PRO_5005146800" description="Flagella basal body P-ring formation protein FlgA" evidence="4">
    <location>
        <begin position="25"/>
        <end position="223"/>
    </location>
</feature>
<dbReference type="InterPro" id="IPR017585">
    <property type="entry name" value="SAF_FlgA"/>
</dbReference>
<dbReference type="PANTHER" id="PTHR36307">
    <property type="entry name" value="FLAGELLA BASAL BODY P-RING FORMATION PROTEIN FLGA"/>
    <property type="match status" value="1"/>
</dbReference>
<comment type="subcellular location">
    <subcellularLocation>
        <location evidence="1 4">Periplasm</location>
    </subcellularLocation>
</comment>
<dbReference type="OrthoDB" id="7727421at2"/>
<keyword evidence="2 4" id="KW-0732">Signal</keyword>
<evidence type="ECO:0000256" key="2">
    <source>
        <dbReference type="ARBA" id="ARBA00022729"/>
    </source>
</evidence>
<proteinExistence type="inferred from homology"/>
<dbReference type="InterPro" id="IPR039246">
    <property type="entry name" value="Flagellar_FlgA"/>
</dbReference>
<accession>S9Q9J8</accession>
<dbReference type="PANTHER" id="PTHR36307:SF1">
    <property type="entry name" value="FLAGELLA BASAL BODY P-RING FORMATION PROTEIN FLGA"/>
    <property type="match status" value="1"/>
</dbReference>
<evidence type="ECO:0000259" key="5">
    <source>
        <dbReference type="SMART" id="SM00858"/>
    </source>
</evidence>
<dbReference type="RefSeq" id="WP_020040015.1">
    <property type="nucleotide sequence ID" value="NZ_KE557281.1"/>
</dbReference>
<dbReference type="NCBIfam" id="TIGR03170">
    <property type="entry name" value="flgA_cterm"/>
    <property type="match status" value="1"/>
</dbReference>
<gene>
    <name evidence="6" type="ORF">Salmuc_03358</name>
</gene>
<dbReference type="CDD" id="cd11614">
    <property type="entry name" value="SAF_CpaB_FlgA_like"/>
    <property type="match status" value="1"/>
</dbReference>
<organism evidence="6 7">
    <name type="scientific">Salipiger mucosus DSM 16094</name>
    <dbReference type="NCBI Taxonomy" id="1123237"/>
    <lineage>
        <taxon>Bacteria</taxon>
        <taxon>Pseudomonadati</taxon>
        <taxon>Pseudomonadota</taxon>
        <taxon>Alphaproteobacteria</taxon>
        <taxon>Rhodobacterales</taxon>
        <taxon>Roseobacteraceae</taxon>
        <taxon>Salipiger</taxon>
    </lineage>
</organism>
<keyword evidence="4" id="KW-1005">Bacterial flagellum biogenesis</keyword>
<dbReference type="eggNOG" id="COG1261">
    <property type="taxonomic scope" value="Bacteria"/>
</dbReference>
<comment type="caution">
    <text evidence="6">The sequence shown here is derived from an EMBL/GenBank/DDBJ whole genome shotgun (WGS) entry which is preliminary data.</text>
</comment>
<evidence type="ECO:0000256" key="4">
    <source>
        <dbReference type="RuleBase" id="RU362063"/>
    </source>
</evidence>